<dbReference type="EMBL" id="BMQQ01000005">
    <property type="protein sequence ID" value="GGT25722.1"/>
    <property type="molecule type" value="Genomic_DNA"/>
</dbReference>
<protein>
    <submittedName>
        <fullName evidence="1">Uncharacterized protein</fullName>
    </submittedName>
</protein>
<evidence type="ECO:0000313" key="1">
    <source>
        <dbReference type="EMBL" id="GGT25722.1"/>
    </source>
</evidence>
<keyword evidence="2" id="KW-1185">Reference proteome</keyword>
<name>A0A918H175_9ACTN</name>
<reference evidence="1" key="2">
    <citation type="submission" date="2020-09" db="EMBL/GenBank/DDBJ databases">
        <authorList>
            <person name="Sun Q."/>
            <person name="Ohkuma M."/>
        </authorList>
    </citation>
    <scope>NUCLEOTIDE SEQUENCE</scope>
    <source>
        <strain evidence="1">JCM 3172</strain>
    </source>
</reference>
<reference evidence="1" key="1">
    <citation type="journal article" date="2014" name="Int. J. Syst. Evol. Microbiol.">
        <title>Complete genome sequence of Corynebacterium casei LMG S-19264T (=DSM 44701T), isolated from a smear-ripened cheese.</title>
        <authorList>
            <consortium name="US DOE Joint Genome Institute (JGI-PGF)"/>
            <person name="Walter F."/>
            <person name="Albersmeier A."/>
            <person name="Kalinowski J."/>
            <person name="Ruckert C."/>
        </authorList>
    </citation>
    <scope>NUCLEOTIDE SEQUENCE</scope>
    <source>
        <strain evidence="1">JCM 3172</strain>
    </source>
</reference>
<comment type="caution">
    <text evidence="1">The sequence shown here is derived from an EMBL/GenBank/DDBJ whole genome shotgun (WGS) entry which is preliminary data.</text>
</comment>
<accession>A0A918H175</accession>
<evidence type="ECO:0000313" key="2">
    <source>
        <dbReference type="Proteomes" id="UP000619486"/>
    </source>
</evidence>
<sequence length="56" mass="6880">MAATVAAMGEEQTPMKRCKQCHRPLDERRWGRPKRFCRRWHRVRYWVEEMADVVFS</sequence>
<gene>
    <name evidence="1" type="ORF">GCM10014713_18420</name>
</gene>
<dbReference type="AlphaFoldDB" id="A0A918H175"/>
<organism evidence="1 2">
    <name type="scientific">Streptomyces purpureus</name>
    <dbReference type="NCBI Taxonomy" id="1951"/>
    <lineage>
        <taxon>Bacteria</taxon>
        <taxon>Bacillati</taxon>
        <taxon>Actinomycetota</taxon>
        <taxon>Actinomycetes</taxon>
        <taxon>Kitasatosporales</taxon>
        <taxon>Streptomycetaceae</taxon>
        <taxon>Streptomyces</taxon>
    </lineage>
</organism>
<proteinExistence type="predicted"/>
<dbReference type="Proteomes" id="UP000619486">
    <property type="component" value="Unassembled WGS sequence"/>
</dbReference>